<sequence length="157" mass="17452">MPAALPRSSQHFPTAEAPGLPRLRAVPHPDRYLDRAAFDTSTEADVPAPSTLTIQKLALYAFEALEGCRSVAQLGGWITREVATAIQERRAARTERRTLYRDARRIVACPGPAHIDRPLPHIVEATVVLYAEPRSRSVALRLEHNGTRWRATDLTVL</sequence>
<keyword evidence="3" id="KW-1185">Reference proteome</keyword>
<proteinExistence type="predicted"/>
<feature type="region of interest" description="Disordered" evidence="1">
    <location>
        <begin position="1"/>
        <end position="24"/>
    </location>
</feature>
<evidence type="ECO:0000313" key="3">
    <source>
        <dbReference type="Proteomes" id="UP000289260"/>
    </source>
</evidence>
<dbReference type="Proteomes" id="UP000289260">
    <property type="component" value="Chromosome"/>
</dbReference>
<name>A0A4P6KF39_9MICO</name>
<protein>
    <recommendedName>
        <fullName evidence="4">3-hydroxyacyl-CoA dehydrogenase</fullName>
    </recommendedName>
</protein>
<dbReference type="KEGG" id="ltr:EVS81_06695"/>
<dbReference type="OrthoDB" id="4990025at2"/>
<reference evidence="2 3" key="1">
    <citation type="submission" date="2019-02" db="EMBL/GenBank/DDBJ databases">
        <authorList>
            <person name="Sun L."/>
            <person name="Pan D."/>
            <person name="Wu X."/>
        </authorList>
    </citation>
    <scope>NUCLEOTIDE SEQUENCE [LARGE SCALE GENOMIC DNA]</scope>
    <source>
        <strain evidence="2 3">JW-1</strain>
    </source>
</reference>
<dbReference type="AlphaFoldDB" id="A0A4P6KF39"/>
<evidence type="ECO:0000313" key="2">
    <source>
        <dbReference type="EMBL" id="QBE48558.1"/>
    </source>
</evidence>
<accession>A0A4P6KF39</accession>
<gene>
    <name evidence="2" type="ORF">EVS81_06695</name>
</gene>
<evidence type="ECO:0000256" key="1">
    <source>
        <dbReference type="SAM" id="MobiDB-lite"/>
    </source>
</evidence>
<evidence type="ECO:0008006" key="4">
    <source>
        <dbReference type="Google" id="ProtNLM"/>
    </source>
</evidence>
<dbReference type="RefSeq" id="WP_130109694.1">
    <property type="nucleotide sequence ID" value="NZ_CP035806.1"/>
</dbReference>
<dbReference type="Pfam" id="PF20060">
    <property type="entry name" value="DUF6459"/>
    <property type="match status" value="1"/>
</dbReference>
<dbReference type="InterPro" id="IPR045596">
    <property type="entry name" value="DUF6459"/>
</dbReference>
<dbReference type="EMBL" id="CP035806">
    <property type="protein sequence ID" value="QBE48558.1"/>
    <property type="molecule type" value="Genomic_DNA"/>
</dbReference>
<organism evidence="2 3">
    <name type="scientific">Leucobacter triazinivorans</name>
    <dbReference type="NCBI Taxonomy" id="1784719"/>
    <lineage>
        <taxon>Bacteria</taxon>
        <taxon>Bacillati</taxon>
        <taxon>Actinomycetota</taxon>
        <taxon>Actinomycetes</taxon>
        <taxon>Micrococcales</taxon>
        <taxon>Microbacteriaceae</taxon>
        <taxon>Leucobacter</taxon>
    </lineage>
</organism>